<dbReference type="EMBL" id="CAKOAT010104377">
    <property type="protein sequence ID" value="CAH8326318.1"/>
    <property type="molecule type" value="Genomic_DNA"/>
</dbReference>
<dbReference type="AlphaFoldDB" id="A0ABC8JLK6"/>
<evidence type="ECO:0000313" key="1">
    <source>
        <dbReference type="EMBL" id="CAH8326318.1"/>
    </source>
</evidence>
<keyword evidence="2" id="KW-1185">Reference proteome</keyword>
<evidence type="ECO:0000313" key="2">
    <source>
        <dbReference type="Proteomes" id="UP001642260"/>
    </source>
</evidence>
<sequence length="131" mass="14783">MINLHFSLSLSTSDRRNAISHRQHLYCVNEIVIMVDLEESSAFQWTSGGRSDRDRWRSWNAEFFYGCCIASTKFRNAKAIARSDRYLAIATSGGLNQQRTGVFGGSSGLYPLNFGTLMTATLQWEGIPTYE</sequence>
<protein>
    <submittedName>
        <fullName evidence="1">Uncharacterized protein</fullName>
    </submittedName>
</protein>
<gene>
    <name evidence="1" type="ORF">ERUC_LOCUS10616</name>
</gene>
<dbReference type="PANTHER" id="PTHR31818">
    <property type="entry name" value="O-FUCOSYLTRANSFERASE 16"/>
    <property type="match status" value="1"/>
</dbReference>
<dbReference type="PANTHER" id="PTHR31818:SF1">
    <property type="entry name" value="O-FUCOSYLTRANSFERASE 16"/>
    <property type="match status" value="1"/>
</dbReference>
<accession>A0ABC8JLK6</accession>
<comment type="caution">
    <text evidence="1">The sequence shown here is derived from an EMBL/GenBank/DDBJ whole genome shotgun (WGS) entry which is preliminary data.</text>
</comment>
<reference evidence="1 2" key="1">
    <citation type="submission" date="2022-03" db="EMBL/GenBank/DDBJ databases">
        <authorList>
            <person name="Macdonald S."/>
            <person name="Ahmed S."/>
            <person name="Newling K."/>
        </authorList>
    </citation>
    <scope>NUCLEOTIDE SEQUENCE [LARGE SCALE GENOMIC DNA]</scope>
</reference>
<name>A0ABC8JLK6_ERUVS</name>
<proteinExistence type="predicted"/>
<organism evidence="1 2">
    <name type="scientific">Eruca vesicaria subsp. sativa</name>
    <name type="common">Garden rocket</name>
    <name type="synonym">Eruca sativa</name>
    <dbReference type="NCBI Taxonomy" id="29727"/>
    <lineage>
        <taxon>Eukaryota</taxon>
        <taxon>Viridiplantae</taxon>
        <taxon>Streptophyta</taxon>
        <taxon>Embryophyta</taxon>
        <taxon>Tracheophyta</taxon>
        <taxon>Spermatophyta</taxon>
        <taxon>Magnoliopsida</taxon>
        <taxon>eudicotyledons</taxon>
        <taxon>Gunneridae</taxon>
        <taxon>Pentapetalae</taxon>
        <taxon>rosids</taxon>
        <taxon>malvids</taxon>
        <taxon>Brassicales</taxon>
        <taxon>Brassicaceae</taxon>
        <taxon>Brassiceae</taxon>
        <taxon>Eruca</taxon>
    </lineage>
</organism>
<dbReference type="Proteomes" id="UP001642260">
    <property type="component" value="Unassembled WGS sequence"/>
</dbReference>